<dbReference type="InterPro" id="IPR036388">
    <property type="entry name" value="WH-like_DNA-bd_sf"/>
</dbReference>
<evidence type="ECO:0000256" key="6">
    <source>
        <dbReference type="SAM" id="Phobius"/>
    </source>
</evidence>
<comment type="caution">
    <text evidence="10">The sequence shown here is derived from an EMBL/GenBank/DDBJ whole genome shotgun (WGS) entry which is preliminary data.</text>
</comment>
<dbReference type="Gene3D" id="1.10.10.10">
    <property type="entry name" value="Winged helix-like DNA-binding domain superfamily/Winged helix DNA-binding domain"/>
    <property type="match status" value="1"/>
</dbReference>
<feature type="transmembrane region" description="Helical" evidence="6">
    <location>
        <begin position="12"/>
        <end position="32"/>
    </location>
</feature>
<evidence type="ECO:0000259" key="8">
    <source>
        <dbReference type="PROSITE" id="PS50109"/>
    </source>
</evidence>
<dbReference type="CDD" id="cd06170">
    <property type="entry name" value="LuxR_C_like"/>
    <property type="match status" value="1"/>
</dbReference>
<protein>
    <recommendedName>
        <fullName evidence="2">histidine kinase</fullName>
        <ecNumber evidence="2">2.7.13.3</ecNumber>
    </recommendedName>
</protein>
<dbReference type="SMART" id="SM00448">
    <property type="entry name" value="REC"/>
    <property type="match status" value="1"/>
</dbReference>
<dbReference type="InterPro" id="IPR011006">
    <property type="entry name" value="CheY-like_superfamily"/>
</dbReference>
<reference evidence="10 11" key="1">
    <citation type="submission" date="2019-07" db="EMBL/GenBank/DDBJ databases">
        <title>Whole genome shotgun sequence of Chitinophaga cymbidii NBRC 109752.</title>
        <authorList>
            <person name="Hosoyama A."/>
            <person name="Uohara A."/>
            <person name="Ohji S."/>
            <person name="Ichikawa N."/>
        </authorList>
    </citation>
    <scope>NUCLEOTIDE SEQUENCE [LARGE SCALE GENOMIC DNA]</scope>
    <source>
        <strain evidence="10 11">NBRC 109752</strain>
    </source>
</reference>
<keyword evidence="3 5" id="KW-0597">Phosphoprotein</keyword>
<dbReference type="AlphaFoldDB" id="A0A512RP76"/>
<dbReference type="Pfam" id="PF00196">
    <property type="entry name" value="GerE"/>
    <property type="match status" value="1"/>
</dbReference>
<dbReference type="SMART" id="SM00421">
    <property type="entry name" value="HTH_LUXR"/>
    <property type="match status" value="1"/>
</dbReference>
<dbReference type="InterPro" id="IPR036097">
    <property type="entry name" value="HisK_dim/P_sf"/>
</dbReference>
<feature type="transmembrane region" description="Helical" evidence="6">
    <location>
        <begin position="106"/>
        <end position="124"/>
    </location>
</feature>
<dbReference type="GO" id="GO:0006355">
    <property type="term" value="P:regulation of DNA-templated transcription"/>
    <property type="evidence" value="ECO:0007669"/>
    <property type="project" value="InterPro"/>
</dbReference>
<keyword evidence="11" id="KW-1185">Reference proteome</keyword>
<dbReference type="PRINTS" id="PR00344">
    <property type="entry name" value="BCTRLSENSOR"/>
</dbReference>
<dbReference type="Pfam" id="PF00072">
    <property type="entry name" value="Response_reg"/>
    <property type="match status" value="1"/>
</dbReference>
<evidence type="ECO:0000259" key="7">
    <source>
        <dbReference type="PROSITE" id="PS50043"/>
    </source>
</evidence>
<name>A0A512RP76_9BACT</name>
<dbReference type="EC" id="2.7.13.3" evidence="2"/>
<accession>A0A512RP76</accession>
<feature type="transmembrane region" description="Helical" evidence="6">
    <location>
        <begin position="39"/>
        <end position="55"/>
    </location>
</feature>
<dbReference type="SUPFAM" id="SSF52172">
    <property type="entry name" value="CheY-like"/>
    <property type="match status" value="1"/>
</dbReference>
<dbReference type="SUPFAM" id="SSF46894">
    <property type="entry name" value="C-terminal effector domain of the bipartite response regulators"/>
    <property type="match status" value="1"/>
</dbReference>
<evidence type="ECO:0000256" key="5">
    <source>
        <dbReference type="PROSITE-ProRule" id="PRU00169"/>
    </source>
</evidence>
<keyword evidence="6" id="KW-0812">Transmembrane</keyword>
<dbReference type="InterPro" id="IPR003594">
    <property type="entry name" value="HATPase_dom"/>
</dbReference>
<keyword evidence="6" id="KW-0472">Membrane</keyword>
<feature type="transmembrane region" description="Helical" evidence="6">
    <location>
        <begin position="197"/>
        <end position="214"/>
    </location>
</feature>
<dbReference type="GO" id="GO:0003677">
    <property type="term" value="F:DNA binding"/>
    <property type="evidence" value="ECO:0007669"/>
    <property type="project" value="UniProtKB-KW"/>
</dbReference>
<dbReference type="InterPro" id="IPR000792">
    <property type="entry name" value="Tscrpt_reg_LuxR_C"/>
</dbReference>
<dbReference type="PANTHER" id="PTHR43547:SF2">
    <property type="entry name" value="HYBRID SIGNAL TRANSDUCTION HISTIDINE KINASE C"/>
    <property type="match status" value="1"/>
</dbReference>
<dbReference type="InterPro" id="IPR036890">
    <property type="entry name" value="HATPase_C_sf"/>
</dbReference>
<dbReference type="PROSITE" id="PS50109">
    <property type="entry name" value="HIS_KIN"/>
    <property type="match status" value="1"/>
</dbReference>
<dbReference type="InterPro" id="IPR016032">
    <property type="entry name" value="Sig_transdc_resp-reg_C-effctor"/>
</dbReference>
<evidence type="ECO:0000256" key="4">
    <source>
        <dbReference type="ARBA" id="ARBA00023125"/>
    </source>
</evidence>
<dbReference type="SUPFAM" id="SSF47384">
    <property type="entry name" value="Homodimeric domain of signal transducing histidine kinase"/>
    <property type="match status" value="1"/>
</dbReference>
<evidence type="ECO:0000313" key="10">
    <source>
        <dbReference type="EMBL" id="GEP97503.1"/>
    </source>
</evidence>
<dbReference type="InterPro" id="IPR004358">
    <property type="entry name" value="Sig_transdc_His_kin-like_C"/>
</dbReference>
<dbReference type="EMBL" id="BKAU01000005">
    <property type="protein sequence ID" value="GEP97503.1"/>
    <property type="molecule type" value="Genomic_DNA"/>
</dbReference>
<comment type="catalytic activity">
    <reaction evidence="1">
        <text>ATP + protein L-histidine = ADP + protein N-phospho-L-histidine.</text>
        <dbReference type="EC" id="2.7.13.3"/>
    </reaction>
</comment>
<feature type="transmembrane region" description="Helical" evidence="6">
    <location>
        <begin position="136"/>
        <end position="157"/>
    </location>
</feature>
<feature type="domain" description="Histidine kinase" evidence="8">
    <location>
        <begin position="260"/>
        <end position="474"/>
    </location>
</feature>
<feature type="transmembrane region" description="Helical" evidence="6">
    <location>
        <begin position="169"/>
        <end position="191"/>
    </location>
</feature>
<organism evidence="10 11">
    <name type="scientific">Chitinophaga cymbidii</name>
    <dbReference type="NCBI Taxonomy" id="1096750"/>
    <lineage>
        <taxon>Bacteria</taxon>
        <taxon>Pseudomonadati</taxon>
        <taxon>Bacteroidota</taxon>
        <taxon>Chitinophagia</taxon>
        <taxon>Chitinophagales</taxon>
        <taxon>Chitinophagaceae</taxon>
        <taxon>Chitinophaga</taxon>
    </lineage>
</organism>
<dbReference type="Gene3D" id="3.40.50.2300">
    <property type="match status" value="1"/>
</dbReference>
<feature type="transmembrane region" description="Helical" evidence="6">
    <location>
        <begin position="75"/>
        <end position="94"/>
    </location>
</feature>
<proteinExistence type="predicted"/>
<dbReference type="PROSITE" id="PS50110">
    <property type="entry name" value="RESPONSE_REGULATORY"/>
    <property type="match status" value="1"/>
</dbReference>
<keyword evidence="4" id="KW-0238">DNA-binding</keyword>
<dbReference type="GO" id="GO:0000155">
    <property type="term" value="F:phosphorelay sensor kinase activity"/>
    <property type="evidence" value="ECO:0007669"/>
    <property type="project" value="InterPro"/>
</dbReference>
<evidence type="ECO:0000313" key="11">
    <source>
        <dbReference type="Proteomes" id="UP000321436"/>
    </source>
</evidence>
<evidence type="ECO:0000256" key="3">
    <source>
        <dbReference type="ARBA" id="ARBA00022553"/>
    </source>
</evidence>
<dbReference type="InterPro" id="IPR005467">
    <property type="entry name" value="His_kinase_dom"/>
</dbReference>
<dbReference type="PANTHER" id="PTHR43547">
    <property type="entry name" value="TWO-COMPONENT HISTIDINE KINASE"/>
    <property type="match status" value="1"/>
</dbReference>
<evidence type="ECO:0000259" key="9">
    <source>
        <dbReference type="PROSITE" id="PS50110"/>
    </source>
</evidence>
<dbReference type="Proteomes" id="UP000321436">
    <property type="component" value="Unassembled WGS sequence"/>
</dbReference>
<sequence length="730" mass="84006">MFFYNIQLNPVIFMIMLLEVIIFSHQLLSWLARPQEKERLWHIIVVALLILYNLAENLIVMPDPHIPLPVTLQVIINQGFGYVVTAYMPLYCYHTMNFNRLGFHRRYGFLLIIIPALVGFGIYYPLSLDLPGTLDYVYMTTGVYAIVALTATARAIYLQYREDRNRTAFVERWWIFAALVFWCVSPVIGLVLGQPNWVVGVFNNAVFLLLNILLMRKTVKQSRYEYRQLQESNISLAQRVKERTIQLERSNEQRTNAFVNLVHETKTPITLMNNYLEEYIQKHGSNDDLLVVKRNLDKLNNDISNLFDLERYNKGLGIYHHAQVISFSRILEDNLVLYRSYCEKKQLALTEQIGEDIYIKADPEAISRIINNLVENAIKYTDRGGKISVMLEEKEGKVRFSVDDTGIGIHPDQHVKVFEPYYQINTQKRSLQGMGLGLPIVKKIVDGLQGEVVIDSNPQRRQGSCISVWLNGHVPAEEETVTAGYSVRKYSGLEAEGFDLPDTAYDERKQTILLVEDNNAMLRYLFRKLSERYNVCVALNGNEAMKKFKSYPVAPDLIISDVMMDKVDGFKFARIISENPEYNHIPFIFLSAKFSNKDRTQGLKLGALDYIQKPFRTEELIQKINSVLENAARQKRTLLNNTIRALRVMNGELPPPKEEGVSNGFEQNCSTYNLTAREVDIARLICEGHSYKVLGDTLFISERTVKKHVQNIFEKVGVSNKVQLINRLQS</sequence>
<dbReference type="RefSeq" id="WP_146865164.1">
    <property type="nucleotide sequence ID" value="NZ_JBHUOY010000001.1"/>
</dbReference>
<dbReference type="InterPro" id="IPR001789">
    <property type="entry name" value="Sig_transdc_resp-reg_receiver"/>
</dbReference>
<keyword evidence="6" id="KW-1133">Transmembrane helix</keyword>
<feature type="domain" description="HTH luxR-type" evidence="7">
    <location>
        <begin position="667"/>
        <end position="730"/>
    </location>
</feature>
<dbReference type="Pfam" id="PF02518">
    <property type="entry name" value="HATPase_c"/>
    <property type="match status" value="1"/>
</dbReference>
<dbReference type="SMART" id="SM00387">
    <property type="entry name" value="HATPase_c"/>
    <property type="match status" value="1"/>
</dbReference>
<evidence type="ECO:0000256" key="1">
    <source>
        <dbReference type="ARBA" id="ARBA00000085"/>
    </source>
</evidence>
<feature type="domain" description="Response regulatory" evidence="9">
    <location>
        <begin position="511"/>
        <end position="628"/>
    </location>
</feature>
<dbReference type="Gene3D" id="3.30.565.10">
    <property type="entry name" value="Histidine kinase-like ATPase, C-terminal domain"/>
    <property type="match status" value="1"/>
</dbReference>
<evidence type="ECO:0000256" key="2">
    <source>
        <dbReference type="ARBA" id="ARBA00012438"/>
    </source>
</evidence>
<gene>
    <name evidence="10" type="ORF">CCY01nite_37630</name>
</gene>
<dbReference type="OrthoDB" id="9797097at2"/>
<feature type="modified residue" description="4-aspartylphosphate" evidence="5">
    <location>
        <position position="561"/>
    </location>
</feature>
<dbReference type="PRINTS" id="PR00038">
    <property type="entry name" value="HTHLUXR"/>
</dbReference>
<dbReference type="Gene3D" id="1.10.287.130">
    <property type="match status" value="1"/>
</dbReference>
<dbReference type="SUPFAM" id="SSF55874">
    <property type="entry name" value="ATPase domain of HSP90 chaperone/DNA topoisomerase II/histidine kinase"/>
    <property type="match status" value="1"/>
</dbReference>
<dbReference type="PROSITE" id="PS50043">
    <property type="entry name" value="HTH_LUXR_2"/>
    <property type="match status" value="1"/>
</dbReference>